<gene>
    <name evidence="1" type="ORF">E2C01_027275</name>
</gene>
<dbReference type="Proteomes" id="UP000324222">
    <property type="component" value="Unassembled WGS sequence"/>
</dbReference>
<evidence type="ECO:0000313" key="2">
    <source>
        <dbReference type="Proteomes" id="UP000324222"/>
    </source>
</evidence>
<reference evidence="1 2" key="1">
    <citation type="submission" date="2019-05" db="EMBL/GenBank/DDBJ databases">
        <title>Another draft genome of Portunus trituberculatus and its Hox gene families provides insights of decapod evolution.</title>
        <authorList>
            <person name="Jeong J.-H."/>
            <person name="Song I."/>
            <person name="Kim S."/>
            <person name="Choi T."/>
            <person name="Kim D."/>
            <person name="Ryu S."/>
            <person name="Kim W."/>
        </authorList>
    </citation>
    <scope>NUCLEOTIDE SEQUENCE [LARGE SCALE GENOMIC DNA]</scope>
    <source>
        <tissue evidence="1">Muscle</tissue>
    </source>
</reference>
<dbReference type="EMBL" id="VSRR010002938">
    <property type="protein sequence ID" value="MPC33907.1"/>
    <property type="molecule type" value="Genomic_DNA"/>
</dbReference>
<comment type="caution">
    <text evidence="1">The sequence shown here is derived from an EMBL/GenBank/DDBJ whole genome shotgun (WGS) entry which is preliminary data.</text>
</comment>
<sequence length="98" mass="10570">MNVSNRTQYGNDTLLILILILTLIPSLSTSSSLITLLYAPPQPHTSGLDILISGGSEREEAQFSLPVLHPPRTADFVLNTQTTRAALPAITTAITEKQ</sequence>
<accession>A0A5B7EKW6</accession>
<organism evidence="1 2">
    <name type="scientific">Portunus trituberculatus</name>
    <name type="common">Swimming crab</name>
    <name type="synonym">Neptunus trituberculatus</name>
    <dbReference type="NCBI Taxonomy" id="210409"/>
    <lineage>
        <taxon>Eukaryota</taxon>
        <taxon>Metazoa</taxon>
        <taxon>Ecdysozoa</taxon>
        <taxon>Arthropoda</taxon>
        <taxon>Crustacea</taxon>
        <taxon>Multicrustacea</taxon>
        <taxon>Malacostraca</taxon>
        <taxon>Eumalacostraca</taxon>
        <taxon>Eucarida</taxon>
        <taxon>Decapoda</taxon>
        <taxon>Pleocyemata</taxon>
        <taxon>Brachyura</taxon>
        <taxon>Eubrachyura</taxon>
        <taxon>Portunoidea</taxon>
        <taxon>Portunidae</taxon>
        <taxon>Portuninae</taxon>
        <taxon>Portunus</taxon>
    </lineage>
</organism>
<proteinExistence type="predicted"/>
<name>A0A5B7EKW6_PORTR</name>
<dbReference type="AlphaFoldDB" id="A0A5B7EKW6"/>
<protein>
    <submittedName>
        <fullName evidence="1">Uncharacterized protein</fullName>
    </submittedName>
</protein>
<keyword evidence="2" id="KW-1185">Reference proteome</keyword>
<evidence type="ECO:0000313" key="1">
    <source>
        <dbReference type="EMBL" id="MPC33907.1"/>
    </source>
</evidence>